<dbReference type="Proteomes" id="UP000007110">
    <property type="component" value="Unassembled WGS sequence"/>
</dbReference>
<feature type="domain" description="KNTC1 N-terminal" evidence="1">
    <location>
        <begin position="16"/>
        <end position="384"/>
    </location>
</feature>
<dbReference type="GO" id="GO:0000070">
    <property type="term" value="P:mitotic sister chromatid segregation"/>
    <property type="evidence" value="ECO:0000318"/>
    <property type="project" value="GO_Central"/>
</dbReference>
<dbReference type="Pfam" id="PF24506">
    <property type="entry name" value="KNTC1_N"/>
    <property type="match status" value="1"/>
</dbReference>
<dbReference type="Pfam" id="PF24520">
    <property type="entry name" value="ARM_KNTC1_1st"/>
    <property type="match status" value="1"/>
</dbReference>
<dbReference type="OrthoDB" id="343783at2759"/>
<dbReference type="RefSeq" id="XP_030841886.1">
    <property type="nucleotide sequence ID" value="XM_030986026.1"/>
</dbReference>
<dbReference type="InterPro" id="IPR055403">
    <property type="entry name" value="ARM_KNTC1_1st"/>
</dbReference>
<dbReference type="GO" id="GO:0005828">
    <property type="term" value="C:kinetochore microtubule"/>
    <property type="evidence" value="ECO:0000318"/>
    <property type="project" value="GO_Central"/>
</dbReference>
<reference evidence="5" key="2">
    <citation type="submission" date="2021-01" db="UniProtKB">
        <authorList>
            <consortium name="EnsemblMetazoa"/>
        </authorList>
    </citation>
    <scope>IDENTIFICATION</scope>
</reference>
<feature type="domain" description="KNTC1 third ARM-repeats" evidence="2">
    <location>
        <begin position="1339"/>
        <end position="1463"/>
    </location>
</feature>
<dbReference type="GeneID" id="592949"/>
<evidence type="ECO:0000259" key="3">
    <source>
        <dbReference type="Pfam" id="PF24516"/>
    </source>
</evidence>
<dbReference type="GO" id="GO:1990423">
    <property type="term" value="C:RZZ complex"/>
    <property type="evidence" value="ECO:0000318"/>
    <property type="project" value="GO_Central"/>
</dbReference>
<accession>A0A7M7NUY1</accession>
<dbReference type="InterPro" id="IPR052802">
    <property type="entry name" value="KNTC1"/>
</dbReference>
<evidence type="ECO:0000313" key="6">
    <source>
        <dbReference type="Proteomes" id="UP000007110"/>
    </source>
</evidence>
<keyword evidence="6" id="KW-1185">Reference proteome</keyword>
<dbReference type="PANTHER" id="PTHR15688:SF1">
    <property type="entry name" value="KINETOCHORE-ASSOCIATED PROTEIN 1"/>
    <property type="match status" value="1"/>
</dbReference>
<feature type="domain" description="KNTC1 first ARM-repeats" evidence="4">
    <location>
        <begin position="393"/>
        <end position="642"/>
    </location>
</feature>
<organism evidence="5 6">
    <name type="scientific">Strongylocentrotus purpuratus</name>
    <name type="common">Purple sea urchin</name>
    <dbReference type="NCBI Taxonomy" id="7668"/>
    <lineage>
        <taxon>Eukaryota</taxon>
        <taxon>Metazoa</taxon>
        <taxon>Echinodermata</taxon>
        <taxon>Eleutherozoa</taxon>
        <taxon>Echinozoa</taxon>
        <taxon>Echinoidea</taxon>
        <taxon>Euechinoidea</taxon>
        <taxon>Echinacea</taxon>
        <taxon>Camarodonta</taxon>
        <taxon>Echinidea</taxon>
        <taxon>Strongylocentrotidae</taxon>
        <taxon>Strongylocentrotus</taxon>
    </lineage>
</organism>
<dbReference type="OMA" id="KXAISLV"/>
<dbReference type="InterPro" id="IPR055402">
    <property type="entry name" value="KNTC1_N"/>
</dbReference>
<reference evidence="6" key="1">
    <citation type="submission" date="2015-02" db="EMBL/GenBank/DDBJ databases">
        <title>Genome sequencing for Strongylocentrotus purpuratus.</title>
        <authorList>
            <person name="Murali S."/>
            <person name="Liu Y."/>
            <person name="Vee V."/>
            <person name="English A."/>
            <person name="Wang M."/>
            <person name="Skinner E."/>
            <person name="Han Y."/>
            <person name="Muzny D.M."/>
            <person name="Worley K.C."/>
            <person name="Gibbs R.A."/>
        </authorList>
    </citation>
    <scope>NUCLEOTIDE SEQUENCE</scope>
</reference>
<evidence type="ECO:0000259" key="2">
    <source>
        <dbReference type="Pfam" id="PF24515"/>
    </source>
</evidence>
<dbReference type="EnsemblMetazoa" id="XM_030986026">
    <property type="protein sequence ID" value="XP_030841886"/>
    <property type="gene ID" value="LOC592949"/>
</dbReference>
<dbReference type="Pfam" id="PF24516">
    <property type="entry name" value="ARM_KNTC1_2nd"/>
    <property type="match status" value="1"/>
</dbReference>
<dbReference type="GO" id="GO:1903394">
    <property type="term" value="P:protein localization to kinetochore involved in kinetochore assembly"/>
    <property type="evidence" value="ECO:0000318"/>
    <property type="project" value="GO_Central"/>
</dbReference>
<dbReference type="KEGG" id="spu:592949"/>
<dbReference type="PANTHER" id="PTHR15688">
    <property type="entry name" value="KINETOCHORE-ASSOCIATED PROTEIN 1"/>
    <property type="match status" value="1"/>
</dbReference>
<dbReference type="GO" id="GO:0031267">
    <property type="term" value="F:small GTPase binding"/>
    <property type="evidence" value="ECO:0000318"/>
    <property type="project" value="GO_Central"/>
</dbReference>
<evidence type="ECO:0008006" key="7">
    <source>
        <dbReference type="Google" id="ProtNLM"/>
    </source>
</evidence>
<protein>
    <recommendedName>
        <fullName evidence="7">Kinetochore-associated protein 1</fullName>
    </recommendedName>
</protein>
<feature type="domain" description="KNTC1 second ARM-repeats" evidence="3">
    <location>
        <begin position="753"/>
        <end position="916"/>
    </location>
</feature>
<name>A0A7M7NUY1_STRPU</name>
<proteinExistence type="predicted"/>
<evidence type="ECO:0000259" key="4">
    <source>
        <dbReference type="Pfam" id="PF24520"/>
    </source>
</evidence>
<evidence type="ECO:0000313" key="5">
    <source>
        <dbReference type="EnsemblMetazoa" id="XP_030841886"/>
    </source>
</evidence>
<dbReference type="InterPro" id="IPR055405">
    <property type="entry name" value="ARM_KNTC1_3rd"/>
</dbReference>
<dbReference type="GO" id="GO:0005737">
    <property type="term" value="C:cytoplasm"/>
    <property type="evidence" value="ECO:0000318"/>
    <property type="project" value="GO_Central"/>
</dbReference>
<sequence length="1469" mass="164337">MSWDVIALDFGSEETANFGTRQESGTALFQVQTLATISNSSHETVTRLPHVTASGSQAGMCVTADTNASLFNDGCQALSAALSFESVIELAAWANDLPFLIIAERNGTVHVYHSGLNKLLISQTLLERSEDELDSVCFKQISITEDTEGKHVILLLASTSMLFRLSNVDLRKLHDVIQNGDLASAKQLQGEIALDETDLSAVHEEGVTDLATIVVGGQIHIVTAGGGEYVLAIWKCQKRITVRRRLKKNMFMAGEQLIKCVVSGKYIFTLDDEHKLCCWNSSLILVCAWPLKVRDFFLTADNNNSEAKPQFQLVMLTVPDKGESNLKVYDLPSMQCTYTLSVGPLSVLADTPNNQDSIFLVEGRNEDEDGSSTVGMLMVRCLMEALPETRFHRLLHKKEFDEAEKFAKLFSLNTELVYRSKALALLEQASSWSPAALRGSPVGDDNKLCGDMMACLEKIADVEFVVDVCSKAAMPAFEDTARILQYARTRLAKKKGKDEMENKTEDQLSMILDTLHRLATFSLVYGTSEYSPTRWDAFLSGSILDEHFLHLSQANLSRASVIWNRHKEAFVAVMSEDMLDNMLRSIPGDSPSYDIIPWLRDDIIPFVYQSFHQGKKLVISWIEERVTCLEVTEKTGWPSNGLELAELMLRGNQQLIKSSSGTHLSQALTETNGSDCKESMERLKELVHNLQELRILHTRYKCLLTLDQFCKETTESISFRMLERVAAPELVPGTITKCIIPYAKDHKLEVDNLLLKYIQDLLSVPSLFATYEASWEAKAITVIRCIKDLTSQCGAILALMQKAPVPWSRGMEQVVQYGLSIKHPMVAQLEERHGIMKLRDMFMKYDLRSVCLGDTDSMKIAVKNILSLEDPAILEDALRVVKAHSSELSKMDAYLFRLQHLIKSNQVEKCLDLLSDLPHQEALLFLSRIMSWAEIIMNNPADTFCDEESKDYRVLVGQAAIRLLQTDLYTELSKDPTQDNLKEEELQSLLYLQLEYGLLVPLGSYREDAFRLQLLKKAVIEHYKEIHTGIRKKENCGAAERKSRDLKPGNFVRVLRLGEILGVSTSELRGEIALKAAQTGEINTAITICSDLCEPDCSPEVAYTLYHVSHTICTQLANGHDILGGPSGGDHIKQLLNLTQKATASCNQDLLADCLDLSTKVRSLRDLCDQCESGDYGISVQIGAAETKKDPYEEYTYEMFFKEDSLVLSSQDVIPVAADFALACQPTVRPKDALPFQQARVSGQPVLLKEPSNEEGAVQSGHIGQVAASTKYLCQTFKEHNQCCLAFHYVMELLATSLVHLSVNTGNRSLQDEVTIAAVEKEMKEMAEVMPVAKQNISNLSSILLNKIFSCRTVDKFLALCYLTIQPSKEQIKKLVYNAGQNYKKILAIAQVGCEMAKMNQDAKIQTVFQDLATSALWGDRLLKIKVSFKDAFNSMEKKRLLLPQLITHPQTSLELITEYCRQVYLHIH</sequence>
<dbReference type="GO" id="GO:0007094">
    <property type="term" value="P:mitotic spindle assembly checkpoint signaling"/>
    <property type="evidence" value="ECO:0000318"/>
    <property type="project" value="GO_Central"/>
</dbReference>
<dbReference type="InterPro" id="IPR055404">
    <property type="entry name" value="ARM_KNTC1_2nd"/>
</dbReference>
<dbReference type="InParanoid" id="A0A7M7NUY1"/>
<dbReference type="Pfam" id="PF24515">
    <property type="entry name" value="ARM_KNTC1_3rd"/>
    <property type="match status" value="1"/>
</dbReference>
<evidence type="ECO:0000259" key="1">
    <source>
        <dbReference type="Pfam" id="PF24506"/>
    </source>
</evidence>